<dbReference type="InterPro" id="IPR011004">
    <property type="entry name" value="Trimer_LpxA-like_sf"/>
</dbReference>
<evidence type="ECO:0000259" key="2">
    <source>
        <dbReference type="Pfam" id="PF17836"/>
    </source>
</evidence>
<dbReference type="InterPro" id="IPR050249">
    <property type="entry name" value="Pseudomonas-type_ThrB"/>
</dbReference>
<dbReference type="EMBL" id="JBBMFA010000037">
    <property type="protein sequence ID" value="MEQ2519120.1"/>
    <property type="molecule type" value="Genomic_DNA"/>
</dbReference>
<dbReference type="Pfam" id="PF01636">
    <property type="entry name" value="APH"/>
    <property type="match status" value="1"/>
</dbReference>
<dbReference type="PANTHER" id="PTHR21064">
    <property type="entry name" value="AMINOGLYCOSIDE PHOSPHOTRANSFERASE DOMAIN-CONTAINING PROTEIN-RELATED"/>
    <property type="match status" value="1"/>
</dbReference>
<dbReference type="Gene3D" id="3.40.50.20">
    <property type="match status" value="1"/>
</dbReference>
<protein>
    <submittedName>
        <fullName evidence="3">Phosphotransferase</fullName>
    </submittedName>
</protein>
<comment type="caution">
    <text evidence="3">The sequence shown here is derived from an EMBL/GenBank/DDBJ whole genome shotgun (WGS) entry which is preliminary data.</text>
</comment>
<dbReference type="RefSeq" id="WP_349214385.1">
    <property type="nucleotide sequence ID" value="NZ_JBBMFA010000037.1"/>
</dbReference>
<feature type="domain" description="PglD N-terminal" evidence="2">
    <location>
        <begin position="3"/>
        <end position="75"/>
    </location>
</feature>
<feature type="domain" description="Aminoglycoside phosphotransferase" evidence="1">
    <location>
        <begin position="195"/>
        <end position="450"/>
    </location>
</feature>
<dbReference type="InterPro" id="IPR041561">
    <property type="entry name" value="PglD_N"/>
</dbReference>
<dbReference type="Pfam" id="PF17836">
    <property type="entry name" value="PglD_N"/>
    <property type="match status" value="1"/>
</dbReference>
<organism evidence="3 4">
    <name type="scientific">Ruthenibacterium intestinale</name>
    <dbReference type="NCBI Taxonomy" id="3133163"/>
    <lineage>
        <taxon>Bacteria</taxon>
        <taxon>Bacillati</taxon>
        <taxon>Bacillota</taxon>
        <taxon>Clostridia</taxon>
        <taxon>Eubacteriales</taxon>
        <taxon>Oscillospiraceae</taxon>
        <taxon>Ruthenibacterium</taxon>
    </lineage>
</organism>
<dbReference type="PANTHER" id="PTHR21064:SF5">
    <property type="entry name" value="SLR1880 PROTEIN"/>
    <property type="match status" value="1"/>
</dbReference>
<dbReference type="SUPFAM" id="SSF51161">
    <property type="entry name" value="Trimeric LpxA-like enzymes"/>
    <property type="match status" value="1"/>
</dbReference>
<evidence type="ECO:0000259" key="1">
    <source>
        <dbReference type="Pfam" id="PF01636"/>
    </source>
</evidence>
<dbReference type="SUPFAM" id="SSF56112">
    <property type="entry name" value="Protein kinase-like (PK-like)"/>
    <property type="match status" value="1"/>
</dbReference>
<reference evidence="3 4" key="1">
    <citation type="submission" date="2024-03" db="EMBL/GenBank/DDBJ databases">
        <title>Human intestinal bacterial collection.</title>
        <authorList>
            <person name="Pauvert C."/>
            <person name="Hitch T.C.A."/>
            <person name="Clavel T."/>
        </authorList>
    </citation>
    <scope>NUCLEOTIDE SEQUENCE [LARGE SCALE GENOMIC DNA]</scope>
    <source>
        <strain evidence="3 4">CLA-JM-H11</strain>
    </source>
</reference>
<dbReference type="Proteomes" id="UP001477672">
    <property type="component" value="Unassembled WGS sequence"/>
</dbReference>
<name>A0ABV1GBF6_9FIRM</name>
<dbReference type="InterPro" id="IPR011009">
    <property type="entry name" value="Kinase-like_dom_sf"/>
</dbReference>
<evidence type="ECO:0000313" key="4">
    <source>
        <dbReference type="Proteomes" id="UP001477672"/>
    </source>
</evidence>
<sequence length="549" mass="61175">MSKLLILGAGGLGRMVGEVAAAQGCWDQIAFLDDAVHSSAVVGRCTDYLSLTGEYSQAVAAFGDNRLRLSWTEKLLEAGYSVPCVIHPSAIVSPSAVLGEGCLVLHGAIVNTNAVLGKACLVNSGALVDHDNRLEDGVHINLHSTIKAWCHMETCSRTEAGETVYSTRRSILGVEDRNLEDALFAFKLGEVASYVKPFGSGHINDTYAVYLGDGAGTLSYVIQRINTEVFKKPQEVMENIFGVTEYLRARILARGGDADRETLNYIKTKTGAPYFEDADGGPWRCYNYIPDSVCIESVRTPKDFYNSGKSFGAFLRELENYPAETLHETIEKFHDTRKRLRDFETALERDVWDRARTCKPETAFVQAHARDCAVLMDLLEQGRLPLRVTHNDTKLNNILFDKDTGEGLCVIDLDTIMPGLALNDYGDSIRFGASTAREDEPDLEKVHFDLELFEAYTKGYLETAGSALTDMEKEYLPWGAKMMTLECGIRFLTDYLQGDTYFKVTHSTHNLERARTQFKLVSEMEAHWEEMGAIVKKYSMTEGKENHAH</sequence>
<evidence type="ECO:0000313" key="3">
    <source>
        <dbReference type="EMBL" id="MEQ2519120.1"/>
    </source>
</evidence>
<dbReference type="Gene3D" id="2.160.10.10">
    <property type="entry name" value="Hexapeptide repeat proteins"/>
    <property type="match status" value="1"/>
</dbReference>
<dbReference type="Gene3D" id="3.90.1200.10">
    <property type="match status" value="1"/>
</dbReference>
<keyword evidence="4" id="KW-1185">Reference proteome</keyword>
<gene>
    <name evidence="3" type="ORF">WMO24_01515</name>
</gene>
<dbReference type="InterPro" id="IPR002575">
    <property type="entry name" value="Aminoglycoside_PTrfase"/>
</dbReference>
<proteinExistence type="predicted"/>
<accession>A0ABV1GBF6</accession>